<evidence type="ECO:0000313" key="4">
    <source>
        <dbReference type="Proteomes" id="UP000332933"/>
    </source>
</evidence>
<evidence type="ECO:0000313" key="3">
    <source>
        <dbReference type="EMBL" id="VFT95149.1"/>
    </source>
</evidence>
<gene>
    <name evidence="3" type="primary">Aste57867_18413</name>
    <name evidence="2" type="ORF">As57867_018351</name>
    <name evidence="3" type="ORF">ASTE57867_18413</name>
</gene>
<feature type="signal peptide" evidence="1">
    <location>
        <begin position="1"/>
        <end position="16"/>
    </location>
</feature>
<dbReference type="EMBL" id="CAADRA010006411">
    <property type="protein sequence ID" value="VFT95149.1"/>
    <property type="molecule type" value="Genomic_DNA"/>
</dbReference>
<dbReference type="Proteomes" id="UP000332933">
    <property type="component" value="Unassembled WGS sequence"/>
</dbReference>
<dbReference type="EMBL" id="VJMH01006390">
    <property type="protein sequence ID" value="KAF0690163.1"/>
    <property type="molecule type" value="Genomic_DNA"/>
</dbReference>
<organism evidence="3 4">
    <name type="scientific">Aphanomyces stellatus</name>
    <dbReference type="NCBI Taxonomy" id="120398"/>
    <lineage>
        <taxon>Eukaryota</taxon>
        <taxon>Sar</taxon>
        <taxon>Stramenopiles</taxon>
        <taxon>Oomycota</taxon>
        <taxon>Saprolegniomycetes</taxon>
        <taxon>Saprolegniales</taxon>
        <taxon>Verrucalvaceae</taxon>
        <taxon>Aphanomyces</taxon>
    </lineage>
</organism>
<reference evidence="2" key="2">
    <citation type="submission" date="2019-06" db="EMBL/GenBank/DDBJ databases">
        <title>Genomics analysis of Aphanomyces spp. identifies a new class of oomycete effector associated with host adaptation.</title>
        <authorList>
            <person name="Gaulin E."/>
        </authorList>
    </citation>
    <scope>NUCLEOTIDE SEQUENCE</scope>
    <source>
        <strain evidence="2">CBS 578.67</strain>
    </source>
</reference>
<protein>
    <submittedName>
        <fullName evidence="3">Aste57867_18413 protein</fullName>
    </submittedName>
</protein>
<proteinExistence type="predicted"/>
<feature type="chain" id="PRO_5036116434" evidence="1">
    <location>
        <begin position="17"/>
        <end position="223"/>
    </location>
</feature>
<reference evidence="3 4" key="1">
    <citation type="submission" date="2019-03" db="EMBL/GenBank/DDBJ databases">
        <authorList>
            <person name="Gaulin E."/>
            <person name="Dumas B."/>
        </authorList>
    </citation>
    <scope>NUCLEOTIDE SEQUENCE [LARGE SCALE GENOMIC DNA]</scope>
    <source>
        <strain evidence="3">CBS 568.67</strain>
    </source>
</reference>
<dbReference type="SUPFAM" id="SSF57414">
    <property type="entry name" value="Hairpin loop containing domain-like"/>
    <property type="match status" value="1"/>
</dbReference>
<keyword evidence="1" id="KW-0732">Signal</keyword>
<dbReference type="AlphaFoldDB" id="A0A485LA99"/>
<accession>A0A485LA99</accession>
<sequence>MQLPRLFFAALGLAAAANNTNLADDFTCTSPITNMNATGINIMVIRVPANNAARGCSDACHAIKSCGGFVVDKSDPSAPRCFVKYQLYTVSPAPNADLYICYHTFRDAAAQSPPTIDIIAPNSTKAARTNSSFIGAANKMAYVAKTFTCDEPQEGIGALGKNLLSTPANPANPVASCKAACGADLRCGGFTLRNNVCYSKVSTAKTSQNKASTTYTCRHGRSK</sequence>
<name>A0A485LA99_9STRA</name>
<evidence type="ECO:0000256" key="1">
    <source>
        <dbReference type="SAM" id="SignalP"/>
    </source>
</evidence>
<evidence type="ECO:0000313" key="2">
    <source>
        <dbReference type="EMBL" id="KAF0690163.1"/>
    </source>
</evidence>
<keyword evidence="4" id="KW-1185">Reference proteome</keyword>